<dbReference type="Proteomes" id="UP001367508">
    <property type="component" value="Unassembled WGS sequence"/>
</dbReference>
<protein>
    <submittedName>
        <fullName evidence="1">Uncharacterized protein</fullName>
    </submittedName>
</protein>
<dbReference type="EMBL" id="JAYMYQ010000007">
    <property type="protein sequence ID" value="KAK7321788.1"/>
    <property type="molecule type" value="Genomic_DNA"/>
</dbReference>
<name>A0AAN9KUP1_CANGL</name>
<reference evidence="1 2" key="1">
    <citation type="submission" date="2024-01" db="EMBL/GenBank/DDBJ databases">
        <title>The genomes of 5 underutilized Papilionoideae crops provide insights into root nodulation and disease resistanc.</title>
        <authorList>
            <person name="Jiang F."/>
        </authorList>
    </citation>
    <scope>NUCLEOTIDE SEQUENCE [LARGE SCALE GENOMIC DNA]</scope>
    <source>
        <strain evidence="1">LVBAO_FW01</strain>
        <tissue evidence="1">Leaves</tissue>
    </source>
</reference>
<gene>
    <name evidence="1" type="ORF">VNO77_32731</name>
</gene>
<dbReference type="AlphaFoldDB" id="A0AAN9KUP1"/>
<sequence length="83" mass="9683">MDPHQLIMHHQYTSYPSLSCYCLAFKPTTPENRNGGETKWYTVSNCPNIALNMKFGFYSAVLFKGDHEERDEDETVRSFEVEE</sequence>
<proteinExistence type="predicted"/>
<evidence type="ECO:0000313" key="2">
    <source>
        <dbReference type="Proteomes" id="UP001367508"/>
    </source>
</evidence>
<comment type="caution">
    <text evidence="1">The sequence shown here is derived from an EMBL/GenBank/DDBJ whole genome shotgun (WGS) entry which is preliminary data.</text>
</comment>
<accession>A0AAN9KUP1</accession>
<organism evidence="1 2">
    <name type="scientific">Canavalia gladiata</name>
    <name type="common">Sword bean</name>
    <name type="synonym">Dolichos gladiatus</name>
    <dbReference type="NCBI Taxonomy" id="3824"/>
    <lineage>
        <taxon>Eukaryota</taxon>
        <taxon>Viridiplantae</taxon>
        <taxon>Streptophyta</taxon>
        <taxon>Embryophyta</taxon>
        <taxon>Tracheophyta</taxon>
        <taxon>Spermatophyta</taxon>
        <taxon>Magnoliopsida</taxon>
        <taxon>eudicotyledons</taxon>
        <taxon>Gunneridae</taxon>
        <taxon>Pentapetalae</taxon>
        <taxon>rosids</taxon>
        <taxon>fabids</taxon>
        <taxon>Fabales</taxon>
        <taxon>Fabaceae</taxon>
        <taxon>Papilionoideae</taxon>
        <taxon>50 kb inversion clade</taxon>
        <taxon>NPAAA clade</taxon>
        <taxon>indigoferoid/millettioid clade</taxon>
        <taxon>Phaseoleae</taxon>
        <taxon>Canavalia</taxon>
    </lineage>
</organism>
<keyword evidence="2" id="KW-1185">Reference proteome</keyword>
<evidence type="ECO:0000313" key="1">
    <source>
        <dbReference type="EMBL" id="KAK7321788.1"/>
    </source>
</evidence>